<protein>
    <submittedName>
        <fullName evidence="1">Uncharacterized protein</fullName>
    </submittedName>
</protein>
<accession>K3ZPM8</accession>
<dbReference type="EnsemblPlants" id="KQK94986">
    <property type="protein sequence ID" value="KQK94986"/>
    <property type="gene ID" value="SETIT_028558mg"/>
</dbReference>
<dbReference type="EMBL" id="AGNK02005048">
    <property type="status" value="NOT_ANNOTATED_CDS"/>
    <property type="molecule type" value="Genomic_DNA"/>
</dbReference>
<dbReference type="InParanoid" id="K3ZPM8"/>
<dbReference type="Proteomes" id="UP000004995">
    <property type="component" value="Unassembled WGS sequence"/>
</dbReference>
<dbReference type="AlphaFoldDB" id="K3ZPM8"/>
<reference evidence="1" key="2">
    <citation type="submission" date="2018-08" db="UniProtKB">
        <authorList>
            <consortium name="EnsemblPlants"/>
        </authorList>
    </citation>
    <scope>IDENTIFICATION</scope>
    <source>
        <strain evidence="1">Yugu1</strain>
    </source>
</reference>
<name>K3ZPM8_SETIT</name>
<dbReference type="HOGENOM" id="CLU_3400128_0_0_1"/>
<proteinExistence type="predicted"/>
<reference evidence="2" key="1">
    <citation type="journal article" date="2012" name="Nat. Biotechnol.">
        <title>Reference genome sequence of the model plant Setaria.</title>
        <authorList>
            <person name="Bennetzen J.L."/>
            <person name="Schmutz J."/>
            <person name="Wang H."/>
            <person name="Percifield R."/>
            <person name="Hawkins J."/>
            <person name="Pontaroli A.C."/>
            <person name="Estep M."/>
            <person name="Feng L."/>
            <person name="Vaughn J.N."/>
            <person name="Grimwood J."/>
            <person name="Jenkins J."/>
            <person name="Barry K."/>
            <person name="Lindquist E."/>
            <person name="Hellsten U."/>
            <person name="Deshpande S."/>
            <person name="Wang X."/>
            <person name="Wu X."/>
            <person name="Mitros T."/>
            <person name="Triplett J."/>
            <person name="Yang X."/>
            <person name="Ye C.Y."/>
            <person name="Mauro-Herrera M."/>
            <person name="Wang L."/>
            <person name="Li P."/>
            <person name="Sharma M."/>
            <person name="Sharma R."/>
            <person name="Ronald P.C."/>
            <person name="Panaud O."/>
            <person name="Kellogg E.A."/>
            <person name="Brutnell T.P."/>
            <person name="Doust A.N."/>
            <person name="Tuskan G.A."/>
            <person name="Rokhsar D."/>
            <person name="Devos K.M."/>
        </authorList>
    </citation>
    <scope>NUCLEOTIDE SEQUENCE [LARGE SCALE GENOMIC DNA]</scope>
    <source>
        <strain evidence="2">cv. Yugu1</strain>
    </source>
</reference>
<evidence type="ECO:0000313" key="2">
    <source>
        <dbReference type="Proteomes" id="UP000004995"/>
    </source>
</evidence>
<evidence type="ECO:0000313" key="1">
    <source>
        <dbReference type="EnsemblPlants" id="KQK94986"/>
    </source>
</evidence>
<dbReference type="Gramene" id="KQK94986">
    <property type="protein sequence ID" value="KQK94986"/>
    <property type="gene ID" value="SETIT_028558mg"/>
</dbReference>
<sequence length="31" mass="3705">MPIGILESQYHPHYNPEAKFYENQTILTIRT</sequence>
<keyword evidence="2" id="KW-1185">Reference proteome</keyword>
<organism evidence="1 2">
    <name type="scientific">Setaria italica</name>
    <name type="common">Foxtail millet</name>
    <name type="synonym">Panicum italicum</name>
    <dbReference type="NCBI Taxonomy" id="4555"/>
    <lineage>
        <taxon>Eukaryota</taxon>
        <taxon>Viridiplantae</taxon>
        <taxon>Streptophyta</taxon>
        <taxon>Embryophyta</taxon>
        <taxon>Tracheophyta</taxon>
        <taxon>Spermatophyta</taxon>
        <taxon>Magnoliopsida</taxon>
        <taxon>Liliopsida</taxon>
        <taxon>Poales</taxon>
        <taxon>Poaceae</taxon>
        <taxon>PACMAD clade</taxon>
        <taxon>Panicoideae</taxon>
        <taxon>Panicodae</taxon>
        <taxon>Paniceae</taxon>
        <taxon>Cenchrinae</taxon>
        <taxon>Setaria</taxon>
    </lineage>
</organism>